<sequence length="210" mass="24044">MKTLIITVGNRQVGWRCRDGIVRSFGADGSHKTPPHLDELDREFGVARGFHDPEGNYRHSVRYYSVRYLSEIVYQHCHAKSGFSPVVLLLDEQILAKHYATPTETADVILWGSDQPETVSWQFPSMDTCWLGELMAGVIRQCYPHLNVMVWNCRVDLNHRQHLWDLTEKQLEQYIESLPDKAAGNWQLQIQTKGSVPQIADALNLTSSPR</sequence>
<keyword evidence="2" id="KW-1185">Reference proteome</keyword>
<dbReference type="EnsemblBacteria" id="BAC09060">
    <property type="protein sequence ID" value="BAC09060"/>
    <property type="gene ID" value="BAC09060"/>
</dbReference>
<dbReference type="KEGG" id="tel:tlr1508"/>
<dbReference type="EMBL" id="BA000039">
    <property type="protein sequence ID" value="BAC09060.1"/>
    <property type="molecule type" value="Genomic_DNA"/>
</dbReference>
<dbReference type="eggNOG" id="ENOG5032UR0">
    <property type="taxonomic scope" value="Bacteria"/>
</dbReference>
<dbReference type="Proteomes" id="UP000000440">
    <property type="component" value="Chromosome"/>
</dbReference>
<gene>
    <name evidence="1" type="ordered locus">tlr1508</name>
</gene>
<dbReference type="AlphaFoldDB" id="Q8DIS3"/>
<dbReference type="RefSeq" id="WP_011057348.1">
    <property type="nucleotide sequence ID" value="NC_004113.1"/>
</dbReference>
<name>Q8DIS3_THEVB</name>
<accession>Q8DIS3</accession>
<evidence type="ECO:0000313" key="1">
    <source>
        <dbReference type="EMBL" id="BAC09060.1"/>
    </source>
</evidence>
<organism evidence="1 2">
    <name type="scientific">Thermosynechococcus vestitus (strain NIES-2133 / IAM M-273 / BP-1)</name>
    <dbReference type="NCBI Taxonomy" id="197221"/>
    <lineage>
        <taxon>Bacteria</taxon>
        <taxon>Bacillati</taxon>
        <taxon>Cyanobacteriota</taxon>
        <taxon>Cyanophyceae</taxon>
        <taxon>Acaryochloridales</taxon>
        <taxon>Thermosynechococcaceae</taxon>
        <taxon>Thermosynechococcus</taxon>
    </lineage>
</organism>
<proteinExistence type="predicted"/>
<dbReference type="STRING" id="197221.gene:10748108"/>
<protein>
    <submittedName>
        <fullName evidence="1">Tlr1508 protein</fullName>
    </submittedName>
</protein>
<evidence type="ECO:0000313" key="2">
    <source>
        <dbReference type="Proteomes" id="UP000000440"/>
    </source>
</evidence>
<reference evidence="1 2" key="1">
    <citation type="journal article" date="2002" name="DNA Res.">
        <title>Complete genome structure of the thermophilic cyanobacterium Thermosynechococcus elongatus BP-1.</title>
        <authorList>
            <person name="Nakamura Y."/>
            <person name="Kaneko T."/>
            <person name="Sato S."/>
            <person name="Ikeuchi M."/>
            <person name="Katoh H."/>
            <person name="Sasamoto S."/>
            <person name="Watanabe A."/>
            <person name="Iriguchi M."/>
            <person name="Kawashima K."/>
            <person name="Kimura T."/>
            <person name="Kishida Y."/>
            <person name="Kiyokawa C."/>
            <person name="Kohara M."/>
            <person name="Matsumoto M."/>
            <person name="Matsuno A."/>
            <person name="Nakazaki N."/>
            <person name="Shimpo S."/>
            <person name="Sugimoto M."/>
            <person name="Takeuchi C."/>
            <person name="Yamada M."/>
            <person name="Tabata S."/>
        </authorList>
    </citation>
    <scope>NUCLEOTIDE SEQUENCE [LARGE SCALE GENOMIC DNA]</scope>
    <source>
        <strain evidence="2">IAM M-273 / NIES-2133 / BP-1</strain>
    </source>
</reference>